<accession>A0ABN7NQN1</accession>
<proteinExistence type="predicted"/>
<comment type="caution">
    <text evidence="1">The sequence shown here is derived from an EMBL/GenBank/DDBJ whole genome shotgun (WGS) entry which is preliminary data.</text>
</comment>
<protein>
    <submittedName>
        <fullName evidence="1">Uncharacterized protein</fullName>
    </submittedName>
</protein>
<keyword evidence="2" id="KW-1185">Reference proteome</keyword>
<organism evidence="1 2">
    <name type="scientific">Timema podura</name>
    <name type="common">Walking stick</name>
    <dbReference type="NCBI Taxonomy" id="61482"/>
    <lineage>
        <taxon>Eukaryota</taxon>
        <taxon>Metazoa</taxon>
        <taxon>Ecdysozoa</taxon>
        <taxon>Arthropoda</taxon>
        <taxon>Hexapoda</taxon>
        <taxon>Insecta</taxon>
        <taxon>Pterygota</taxon>
        <taxon>Neoptera</taxon>
        <taxon>Polyneoptera</taxon>
        <taxon>Phasmatodea</taxon>
        <taxon>Timematodea</taxon>
        <taxon>Timematoidea</taxon>
        <taxon>Timematidae</taxon>
        <taxon>Timema</taxon>
    </lineage>
</organism>
<dbReference type="Proteomes" id="UP001153148">
    <property type="component" value="Unassembled WGS sequence"/>
</dbReference>
<sequence length="305" mass="33477">MPQGITKLGVAQMPHVHAQASNKERELQLPDRNGPKQNWEKCYTCGKLIAAEDQRVSFNDFHWHSPSACASLATSGKVSRITKNSGISFLYNVNGKQSLRVDVYGGPKHGAGFLVKRVHPTEIRTSISPSSAAELNTTSALANYTTEAAAFSITSVTISVSTGPETRRFVSISPDSDLASKSNTESVNIFRENSIAKLRPMPWLEPTWNNHLVLLYRGPRQQGYASAPPAVTTTNHSLSEEARHYEDSLSQNSDVKIVFGLESDKLSHIICGVSKALRTLPKVVRMVADIKGMQKLPEFIDTSEK</sequence>
<evidence type="ECO:0000313" key="2">
    <source>
        <dbReference type="Proteomes" id="UP001153148"/>
    </source>
</evidence>
<name>A0ABN7NQN1_TIMPD</name>
<evidence type="ECO:0000313" key="1">
    <source>
        <dbReference type="EMBL" id="CAG2055727.1"/>
    </source>
</evidence>
<reference evidence="1" key="1">
    <citation type="submission" date="2021-03" db="EMBL/GenBank/DDBJ databases">
        <authorList>
            <person name="Tran Van P."/>
        </authorList>
    </citation>
    <scope>NUCLEOTIDE SEQUENCE</scope>
</reference>
<dbReference type="EMBL" id="CAJPIN010002833">
    <property type="protein sequence ID" value="CAG2055727.1"/>
    <property type="molecule type" value="Genomic_DNA"/>
</dbReference>
<gene>
    <name evidence="1" type="ORF">TPAB3V08_LOCUS2727</name>
</gene>